<dbReference type="KEGG" id="cuv:CUREI_02690"/>
<feature type="chain" id="PRO_5039360908" evidence="2">
    <location>
        <begin position="22"/>
        <end position="334"/>
    </location>
</feature>
<dbReference type="PANTHER" id="PTHR30535:SF7">
    <property type="entry name" value="IRON(III) DICITRATE-BINDING PROTEIN"/>
    <property type="match status" value="1"/>
</dbReference>
<dbReference type="InterPro" id="IPR050902">
    <property type="entry name" value="ABC_Transporter_SBP"/>
</dbReference>
<evidence type="ECO:0000313" key="4">
    <source>
        <dbReference type="EMBL" id="AIL96355.1"/>
    </source>
</evidence>
<dbReference type="PROSITE" id="PS50983">
    <property type="entry name" value="FE_B12_PBP"/>
    <property type="match status" value="1"/>
</dbReference>
<evidence type="ECO:0000256" key="2">
    <source>
        <dbReference type="SAM" id="SignalP"/>
    </source>
</evidence>
<sequence>MRRILPLPLAAALLLTGCADTANTNDTTESTGPNAASTSAAAEGTIDNCGVQISVEPPVERAVALEQGASDTLLMLGAGDQIAGVGHQKDNPPDGYETPNIIAQAIPTAEQIRAVDADFVYSPFALVWTADSAGTREEWDRLGVRTYQSNVECQDYGDNKGKTTFDLLEKDITELGQIFGRESEATEVNEKLRGTVKNANQAPDGTTFVLIYSSIGGAPYVAGGPSIVTEMGNAVNMTNAFGDLKEEWPQVSWEAVAEANPDVIILADLPVRGEPGDTWQEKAETLKTTPGTKNLQAVKDERYIIINGVTTSPSARSYQGLQQISDAIGNGIAG</sequence>
<dbReference type="STRING" id="401472.CUREI_02690"/>
<reference evidence="4 5" key="1">
    <citation type="submission" date="2014-08" db="EMBL/GenBank/DDBJ databases">
        <title>Complete genome sequence of Corynebacterium ureicelerivorans DSM 45051, a lipophilic and urea-splitting isolate from a blood culture of a septicaemia patient.</title>
        <authorList>
            <person name="Tippelt A."/>
            <person name="Albersmeier A."/>
            <person name="Brinkrolf K."/>
            <person name="Ruckert C."/>
            <person name="Tauch A."/>
        </authorList>
    </citation>
    <scope>NUCLEOTIDE SEQUENCE [LARGE SCALE GENOMIC DNA]</scope>
    <source>
        <strain evidence="4 5">IMMIB RIV-2301</strain>
    </source>
</reference>
<keyword evidence="5" id="KW-1185">Reference proteome</keyword>
<keyword evidence="2" id="KW-0732">Signal</keyword>
<feature type="domain" description="Fe/B12 periplasmic-binding" evidence="3">
    <location>
        <begin position="61"/>
        <end position="334"/>
    </location>
</feature>
<comment type="similarity">
    <text evidence="1">Belongs to the bacterial solute-binding protein 8 family.</text>
</comment>
<evidence type="ECO:0000256" key="1">
    <source>
        <dbReference type="ARBA" id="ARBA00008814"/>
    </source>
</evidence>
<protein>
    <submittedName>
        <fullName evidence="4">ABC transporter substrate-binding protein</fullName>
    </submittedName>
</protein>
<feature type="signal peptide" evidence="2">
    <location>
        <begin position="1"/>
        <end position="21"/>
    </location>
</feature>
<accession>A0A077HJD9</accession>
<dbReference type="RefSeq" id="WP_038610092.1">
    <property type="nucleotide sequence ID" value="NZ_CAMIAM010000010.1"/>
</dbReference>
<gene>
    <name evidence="4" type="ORF">CUREI_02690</name>
</gene>
<dbReference type="Gene3D" id="3.40.50.1980">
    <property type="entry name" value="Nitrogenase molybdenum iron protein domain"/>
    <property type="match status" value="2"/>
</dbReference>
<dbReference type="OrthoDB" id="9797850at2"/>
<dbReference type="Proteomes" id="UP000028939">
    <property type="component" value="Chromosome"/>
</dbReference>
<dbReference type="PROSITE" id="PS51257">
    <property type="entry name" value="PROKAR_LIPOPROTEIN"/>
    <property type="match status" value="1"/>
</dbReference>
<dbReference type="EMBL" id="CP009215">
    <property type="protein sequence ID" value="AIL96355.1"/>
    <property type="molecule type" value="Genomic_DNA"/>
</dbReference>
<dbReference type="SUPFAM" id="SSF53807">
    <property type="entry name" value="Helical backbone' metal receptor"/>
    <property type="match status" value="1"/>
</dbReference>
<evidence type="ECO:0000313" key="5">
    <source>
        <dbReference type="Proteomes" id="UP000028939"/>
    </source>
</evidence>
<dbReference type="AlphaFoldDB" id="A0A077HJD9"/>
<proteinExistence type="inferred from homology"/>
<dbReference type="Pfam" id="PF01497">
    <property type="entry name" value="Peripla_BP_2"/>
    <property type="match status" value="1"/>
</dbReference>
<dbReference type="HOGENOM" id="CLU_038034_7_2_11"/>
<dbReference type="InterPro" id="IPR002491">
    <property type="entry name" value="ABC_transptr_periplasmic_BD"/>
</dbReference>
<dbReference type="PANTHER" id="PTHR30535">
    <property type="entry name" value="VITAMIN B12-BINDING PROTEIN"/>
    <property type="match status" value="1"/>
</dbReference>
<name>A0A077HJD9_9CORY</name>
<evidence type="ECO:0000259" key="3">
    <source>
        <dbReference type="PROSITE" id="PS50983"/>
    </source>
</evidence>
<organism evidence="4 5">
    <name type="scientific">Corynebacterium ureicelerivorans</name>
    <dbReference type="NCBI Taxonomy" id="401472"/>
    <lineage>
        <taxon>Bacteria</taxon>
        <taxon>Bacillati</taxon>
        <taxon>Actinomycetota</taxon>
        <taxon>Actinomycetes</taxon>
        <taxon>Mycobacteriales</taxon>
        <taxon>Corynebacteriaceae</taxon>
        <taxon>Corynebacterium</taxon>
    </lineage>
</organism>